<dbReference type="GO" id="GO:0071555">
    <property type="term" value="P:cell wall organization"/>
    <property type="evidence" value="ECO:0007669"/>
    <property type="project" value="UniProtKB-KW"/>
</dbReference>
<evidence type="ECO:0000256" key="3">
    <source>
        <dbReference type="ARBA" id="ARBA00022089"/>
    </source>
</evidence>
<evidence type="ECO:0000256" key="5">
    <source>
        <dbReference type="ARBA" id="ARBA00022729"/>
    </source>
</evidence>
<dbReference type="GO" id="GO:0005789">
    <property type="term" value="C:endoplasmic reticulum membrane"/>
    <property type="evidence" value="ECO:0007669"/>
    <property type="project" value="UniProtKB-SubCell"/>
</dbReference>
<organism evidence="11 12">
    <name type="scientific">Yarrowia lipolytica</name>
    <name type="common">Candida lipolytica</name>
    <dbReference type="NCBI Taxonomy" id="4952"/>
    <lineage>
        <taxon>Eukaryota</taxon>
        <taxon>Fungi</taxon>
        <taxon>Dikarya</taxon>
        <taxon>Ascomycota</taxon>
        <taxon>Saccharomycotina</taxon>
        <taxon>Dipodascomycetes</taxon>
        <taxon>Dipodascales</taxon>
        <taxon>Dipodascales incertae sedis</taxon>
        <taxon>Yarrowia</taxon>
    </lineage>
</organism>
<evidence type="ECO:0000256" key="10">
    <source>
        <dbReference type="SAM" id="Phobius"/>
    </source>
</evidence>
<dbReference type="KEGG" id="yli:2909688"/>
<dbReference type="VEuPathDB" id="FungiDB:YALI0_C22187g"/>
<sequence length="332" mass="36711">MKLALLSLIGTALATPAVMLSHKELTAFEKYTNKQTSNSISAVELDRVARKLMHDCSANTYVVVNQPGLKAKDFQTESAFPFLKKLLERTSTMYTVPYADGGIELGKLANSVAKQCGAVKIDVNLDNNITPLEEYMDTTKRVIEINFEPLPNTYVSRLAALAANDEMLEKIVRATPSPFIALILTSQKGEEGDFETRNPDFKIFPGVARAKTVPGAKDKYKYHMELQNVPVDEKKLTAEALLKVKTPPTHAPEVRQTGDGELVDDKLLLMIVGSVVAILLSLLVFNGLMAAKPDVVKVDKTDAKVEKAVKKEVQKKERLVNGRVEQLKRETR</sequence>
<evidence type="ECO:0000256" key="7">
    <source>
        <dbReference type="ARBA" id="ARBA00022989"/>
    </source>
</evidence>
<evidence type="ECO:0000256" key="2">
    <source>
        <dbReference type="ARBA" id="ARBA00008203"/>
    </source>
</evidence>
<dbReference type="PANTHER" id="PTHR28285">
    <property type="entry name" value="PROTEIN BIG1"/>
    <property type="match status" value="1"/>
</dbReference>
<dbReference type="GeneID" id="2909688"/>
<dbReference type="EMBL" id="CP017555">
    <property type="protein sequence ID" value="AOW03241.1"/>
    <property type="molecule type" value="Genomic_DNA"/>
</dbReference>
<accession>A0A1D8NC80</accession>
<keyword evidence="6" id="KW-0256">Endoplasmic reticulum</keyword>
<dbReference type="RefSeq" id="XP_502125.3">
    <property type="nucleotide sequence ID" value="XM_502125.3"/>
</dbReference>
<evidence type="ECO:0000256" key="6">
    <source>
        <dbReference type="ARBA" id="ARBA00022824"/>
    </source>
</evidence>
<evidence type="ECO:0000313" key="12">
    <source>
        <dbReference type="Proteomes" id="UP000182444"/>
    </source>
</evidence>
<gene>
    <name evidence="11" type="ORF">YALI1_C30524g</name>
</gene>
<proteinExistence type="inferred from homology"/>
<keyword evidence="7 10" id="KW-1133">Transmembrane helix</keyword>
<keyword evidence="8 10" id="KW-0472">Membrane</keyword>
<evidence type="ECO:0000256" key="9">
    <source>
        <dbReference type="ARBA" id="ARBA00023316"/>
    </source>
</evidence>
<dbReference type="Proteomes" id="UP000182444">
    <property type="component" value="Chromosome 1C"/>
</dbReference>
<evidence type="ECO:0000256" key="1">
    <source>
        <dbReference type="ARBA" id="ARBA00004115"/>
    </source>
</evidence>
<dbReference type="eggNOG" id="ENOG502RXHV">
    <property type="taxonomic scope" value="Eukaryota"/>
</dbReference>
<dbReference type="VEuPathDB" id="FungiDB:YALI1_C30524g"/>
<evidence type="ECO:0000256" key="4">
    <source>
        <dbReference type="ARBA" id="ARBA00022692"/>
    </source>
</evidence>
<dbReference type="GO" id="GO:0009272">
    <property type="term" value="P:fungal-type cell wall biogenesis"/>
    <property type="evidence" value="ECO:0007669"/>
    <property type="project" value="TreeGrafter"/>
</dbReference>
<reference evidence="11 12" key="1">
    <citation type="journal article" date="2016" name="PLoS ONE">
        <title>Sequence Assembly of Yarrowia lipolytica Strain W29/CLIB89 Shows Transposable Element Diversity.</title>
        <authorList>
            <person name="Magnan C."/>
            <person name="Yu J."/>
            <person name="Chang I."/>
            <person name="Jahn E."/>
            <person name="Kanomata Y."/>
            <person name="Wu J."/>
            <person name="Zeller M."/>
            <person name="Oakes M."/>
            <person name="Baldi P."/>
            <person name="Sandmeyer S."/>
        </authorList>
    </citation>
    <scope>NUCLEOTIDE SEQUENCE [LARGE SCALE GENOMIC DNA]</scope>
    <source>
        <strain evidence="12">CLIB89(W29)</strain>
    </source>
</reference>
<dbReference type="AlphaFoldDB" id="A0A1D8NC80"/>
<protein>
    <recommendedName>
        <fullName evidence="3">Protein BIG1</fullName>
    </recommendedName>
</protein>
<evidence type="ECO:0000256" key="8">
    <source>
        <dbReference type="ARBA" id="ARBA00023136"/>
    </source>
</evidence>
<comment type="subcellular location">
    <subcellularLocation>
        <location evidence="1">Endoplasmic reticulum membrane</location>
        <topology evidence="1">Single-pass type I membrane protein</topology>
    </subcellularLocation>
</comment>
<name>A0A1D8NC80_YARLL</name>
<dbReference type="PANTHER" id="PTHR28285:SF1">
    <property type="entry name" value="PROTEIN BIG1"/>
    <property type="match status" value="1"/>
</dbReference>
<dbReference type="InterPro" id="IPR037654">
    <property type="entry name" value="Big1"/>
</dbReference>
<feature type="transmembrane region" description="Helical" evidence="10">
    <location>
        <begin position="267"/>
        <end position="291"/>
    </location>
</feature>
<keyword evidence="9" id="KW-0961">Cell wall biogenesis/degradation</keyword>
<dbReference type="GO" id="GO:0006078">
    <property type="term" value="P:(1-&gt;6)-beta-D-glucan biosynthetic process"/>
    <property type="evidence" value="ECO:0007669"/>
    <property type="project" value="TreeGrafter"/>
</dbReference>
<keyword evidence="4 10" id="KW-0812">Transmembrane</keyword>
<evidence type="ECO:0000313" key="11">
    <source>
        <dbReference type="EMBL" id="AOW03241.1"/>
    </source>
</evidence>
<comment type="similarity">
    <text evidence="2">Belongs to the BIG1 family.</text>
</comment>
<keyword evidence="5" id="KW-0732">Signal</keyword>